<keyword evidence="3" id="KW-1185">Reference proteome</keyword>
<organism evidence="2 3">
    <name type="scientific">Triticum urartu</name>
    <name type="common">Red wild einkorn</name>
    <name type="synonym">Crithodium urartu</name>
    <dbReference type="NCBI Taxonomy" id="4572"/>
    <lineage>
        <taxon>Eukaryota</taxon>
        <taxon>Viridiplantae</taxon>
        <taxon>Streptophyta</taxon>
        <taxon>Embryophyta</taxon>
        <taxon>Tracheophyta</taxon>
        <taxon>Spermatophyta</taxon>
        <taxon>Magnoliopsida</taxon>
        <taxon>Liliopsida</taxon>
        <taxon>Poales</taxon>
        <taxon>Poaceae</taxon>
        <taxon>BOP clade</taxon>
        <taxon>Pooideae</taxon>
        <taxon>Triticodae</taxon>
        <taxon>Triticeae</taxon>
        <taxon>Triticinae</taxon>
        <taxon>Triticum</taxon>
    </lineage>
</organism>
<dbReference type="GeneID" id="125549453"/>
<dbReference type="EnsemblPlants" id="TuG1812G0100001144.01.T01">
    <property type="protein sequence ID" value="TuG1812G0100001144.01.T01"/>
    <property type="gene ID" value="TuG1812G0100001144.01"/>
</dbReference>
<sequence length="136" mass="14866">MEWSATSSDSAANRHGVTMAWLWDYSVVATITGPGFLGSLPPPPPLTSETATSAAAHRHRETPARSGARPCPTSPNITGIQIQCEGAGRRDLCQPDHAPVKLLFEMDERRAYERPPNCGRGREWPGSLRAGWMQAW</sequence>
<feature type="region of interest" description="Disordered" evidence="1">
    <location>
        <begin position="37"/>
        <end position="76"/>
    </location>
</feature>
<evidence type="ECO:0000256" key="1">
    <source>
        <dbReference type="SAM" id="MobiDB-lite"/>
    </source>
</evidence>
<evidence type="ECO:0000313" key="3">
    <source>
        <dbReference type="Proteomes" id="UP000015106"/>
    </source>
</evidence>
<reference evidence="2" key="2">
    <citation type="submission" date="2018-03" db="EMBL/GenBank/DDBJ databases">
        <title>The Triticum urartu genome reveals the dynamic nature of wheat genome evolution.</title>
        <authorList>
            <person name="Ling H."/>
            <person name="Ma B."/>
            <person name="Shi X."/>
            <person name="Liu H."/>
            <person name="Dong L."/>
            <person name="Sun H."/>
            <person name="Cao Y."/>
            <person name="Gao Q."/>
            <person name="Zheng S."/>
            <person name="Li Y."/>
            <person name="Yu Y."/>
            <person name="Du H."/>
            <person name="Qi M."/>
            <person name="Li Y."/>
            <person name="Yu H."/>
            <person name="Cui Y."/>
            <person name="Wang N."/>
            <person name="Chen C."/>
            <person name="Wu H."/>
            <person name="Zhao Y."/>
            <person name="Zhang J."/>
            <person name="Li Y."/>
            <person name="Zhou W."/>
            <person name="Zhang B."/>
            <person name="Hu W."/>
            <person name="Eijk M."/>
            <person name="Tang J."/>
            <person name="Witsenboer H."/>
            <person name="Zhao S."/>
            <person name="Li Z."/>
            <person name="Zhang A."/>
            <person name="Wang D."/>
            <person name="Liang C."/>
        </authorList>
    </citation>
    <scope>NUCLEOTIDE SEQUENCE [LARGE SCALE GENOMIC DNA]</scope>
    <source>
        <strain evidence="2">cv. G1812</strain>
    </source>
</reference>
<dbReference type="Gramene" id="TuG1812G0100001144.01.T01">
    <property type="protein sequence ID" value="TuG1812G0100001144.01.T01"/>
    <property type="gene ID" value="TuG1812G0100001144.01"/>
</dbReference>
<gene>
    <name evidence="2" type="primary">LOC125549453</name>
</gene>
<reference evidence="2" key="3">
    <citation type="submission" date="2022-06" db="UniProtKB">
        <authorList>
            <consortium name="EnsemblPlants"/>
        </authorList>
    </citation>
    <scope>IDENTIFICATION</scope>
</reference>
<dbReference type="Proteomes" id="UP000015106">
    <property type="component" value="Chromosome 1"/>
</dbReference>
<reference evidence="3" key="1">
    <citation type="journal article" date="2013" name="Nature">
        <title>Draft genome of the wheat A-genome progenitor Triticum urartu.</title>
        <authorList>
            <person name="Ling H.Q."/>
            <person name="Zhao S."/>
            <person name="Liu D."/>
            <person name="Wang J."/>
            <person name="Sun H."/>
            <person name="Zhang C."/>
            <person name="Fan H."/>
            <person name="Li D."/>
            <person name="Dong L."/>
            <person name="Tao Y."/>
            <person name="Gao C."/>
            <person name="Wu H."/>
            <person name="Li Y."/>
            <person name="Cui Y."/>
            <person name="Guo X."/>
            <person name="Zheng S."/>
            <person name="Wang B."/>
            <person name="Yu K."/>
            <person name="Liang Q."/>
            <person name="Yang W."/>
            <person name="Lou X."/>
            <person name="Chen J."/>
            <person name="Feng M."/>
            <person name="Jian J."/>
            <person name="Zhang X."/>
            <person name="Luo G."/>
            <person name="Jiang Y."/>
            <person name="Liu J."/>
            <person name="Wang Z."/>
            <person name="Sha Y."/>
            <person name="Zhang B."/>
            <person name="Wu H."/>
            <person name="Tang D."/>
            <person name="Shen Q."/>
            <person name="Xue P."/>
            <person name="Zou S."/>
            <person name="Wang X."/>
            <person name="Liu X."/>
            <person name="Wang F."/>
            <person name="Yang Y."/>
            <person name="An X."/>
            <person name="Dong Z."/>
            <person name="Zhang K."/>
            <person name="Zhang X."/>
            <person name="Luo M.C."/>
            <person name="Dvorak J."/>
            <person name="Tong Y."/>
            <person name="Wang J."/>
            <person name="Yang H."/>
            <person name="Li Z."/>
            <person name="Wang D."/>
            <person name="Zhang A."/>
            <person name="Wang J."/>
        </authorList>
    </citation>
    <scope>NUCLEOTIDE SEQUENCE</scope>
    <source>
        <strain evidence="3">cv. G1812</strain>
    </source>
</reference>
<name>A0A8R7NZP6_TRIUA</name>
<dbReference type="AlphaFoldDB" id="A0A8R7NZP6"/>
<accession>A0A8R7NZP6</accession>
<proteinExistence type="predicted"/>
<dbReference type="RefSeq" id="XP_048568845.1">
    <property type="nucleotide sequence ID" value="XM_048712888.1"/>
</dbReference>
<protein>
    <submittedName>
        <fullName evidence="2">Uncharacterized protein</fullName>
    </submittedName>
</protein>
<evidence type="ECO:0000313" key="2">
    <source>
        <dbReference type="EnsemblPlants" id="TuG1812G0100001144.01.T01"/>
    </source>
</evidence>